<dbReference type="GO" id="GO:0008374">
    <property type="term" value="F:O-acyltransferase activity"/>
    <property type="evidence" value="ECO:0007669"/>
    <property type="project" value="TreeGrafter"/>
</dbReference>
<sequence>MTFARKLPRPTRNALARILSWFHEVAADVGAIGPKDPAAKKFKSFGKGAALLYPQGVRYNERYISIGEGTMIGPNACLTAGMSPTQVMASDPVVSIGKRCTIGRGSHIIGHWSIEIGDDIQTGPYVYITDQNHSYEDLDTPIGRQWPIEAAVKIGSGSWLGANVVVLPGTTIGQHVVVGAGAVVHGEFPDRCVIGGVPARILKRYVDGKGWVREGPESSGSLA</sequence>
<evidence type="ECO:0000313" key="4">
    <source>
        <dbReference type="EMBL" id="CAB4876088.1"/>
    </source>
</evidence>
<comment type="similarity">
    <text evidence="1">Belongs to the transferase hexapeptide repeat family.</text>
</comment>
<evidence type="ECO:0000313" key="3">
    <source>
        <dbReference type="EMBL" id="CAB4816107.1"/>
    </source>
</evidence>
<keyword evidence="2" id="KW-0808">Transferase</keyword>
<dbReference type="GO" id="GO:0005829">
    <property type="term" value="C:cytosol"/>
    <property type="evidence" value="ECO:0007669"/>
    <property type="project" value="TreeGrafter"/>
</dbReference>
<reference evidence="5" key="1">
    <citation type="submission" date="2020-05" db="EMBL/GenBank/DDBJ databases">
        <authorList>
            <person name="Chiriac C."/>
            <person name="Salcher M."/>
            <person name="Ghai R."/>
            <person name="Kavagutti S V."/>
        </authorList>
    </citation>
    <scope>NUCLEOTIDE SEQUENCE</scope>
</reference>
<proteinExistence type="inferred from homology"/>
<dbReference type="EMBL" id="CAFBLT010000001">
    <property type="protein sequence ID" value="CAB4876088.1"/>
    <property type="molecule type" value="Genomic_DNA"/>
</dbReference>
<dbReference type="EMBL" id="CAFBPM010000008">
    <property type="protein sequence ID" value="CAB5022492.1"/>
    <property type="molecule type" value="Genomic_DNA"/>
</dbReference>
<evidence type="ECO:0000313" key="5">
    <source>
        <dbReference type="EMBL" id="CAB5022492.1"/>
    </source>
</evidence>
<name>A0A6J7R3V5_9ZZZZ</name>
<evidence type="ECO:0000256" key="1">
    <source>
        <dbReference type="ARBA" id="ARBA00007274"/>
    </source>
</evidence>
<dbReference type="EMBL" id="CAFABE010000002">
    <property type="protein sequence ID" value="CAB4816107.1"/>
    <property type="molecule type" value="Genomic_DNA"/>
</dbReference>
<dbReference type="PANTHER" id="PTHR23416:SF23">
    <property type="entry name" value="ACETYLTRANSFERASE C18B11.09C-RELATED"/>
    <property type="match status" value="1"/>
</dbReference>
<dbReference type="Gene3D" id="2.160.10.10">
    <property type="entry name" value="Hexapeptide repeat proteins"/>
    <property type="match status" value="1"/>
</dbReference>
<dbReference type="PANTHER" id="PTHR23416">
    <property type="entry name" value="SIALIC ACID SYNTHASE-RELATED"/>
    <property type="match status" value="1"/>
</dbReference>
<accession>A0A6J7R3V5</accession>
<dbReference type="AlphaFoldDB" id="A0A6J7R3V5"/>
<dbReference type="InterPro" id="IPR051159">
    <property type="entry name" value="Hexapeptide_acetyltransf"/>
</dbReference>
<dbReference type="InterPro" id="IPR001451">
    <property type="entry name" value="Hexapep"/>
</dbReference>
<gene>
    <name evidence="3" type="ORF">UFOPK3164_00070</name>
    <name evidence="4" type="ORF">UFOPK3427_01136</name>
    <name evidence="5" type="ORF">UFOPK4112_01005</name>
</gene>
<organism evidence="5">
    <name type="scientific">freshwater metagenome</name>
    <dbReference type="NCBI Taxonomy" id="449393"/>
    <lineage>
        <taxon>unclassified sequences</taxon>
        <taxon>metagenomes</taxon>
        <taxon>ecological metagenomes</taxon>
    </lineage>
</organism>
<dbReference type="Pfam" id="PF14602">
    <property type="entry name" value="Hexapep_2"/>
    <property type="match status" value="1"/>
</dbReference>
<dbReference type="SUPFAM" id="SSF51161">
    <property type="entry name" value="Trimeric LpxA-like enzymes"/>
    <property type="match status" value="1"/>
</dbReference>
<dbReference type="CDD" id="cd04647">
    <property type="entry name" value="LbH_MAT_like"/>
    <property type="match status" value="1"/>
</dbReference>
<protein>
    <submittedName>
        <fullName evidence="5">Unannotated protein</fullName>
    </submittedName>
</protein>
<dbReference type="InterPro" id="IPR011004">
    <property type="entry name" value="Trimer_LpxA-like_sf"/>
</dbReference>
<evidence type="ECO:0000256" key="2">
    <source>
        <dbReference type="ARBA" id="ARBA00022679"/>
    </source>
</evidence>
<dbReference type="Pfam" id="PF00132">
    <property type="entry name" value="Hexapep"/>
    <property type="match status" value="1"/>
</dbReference>